<sequence length="362" mass="41037">MMRMNLLERWTRGAKFVLILLAIVYVFSLVRPFFLPMQAVIGAILIPLLLAGFFYYLLRPVVQYMERHKIKRSIAILILYVVMAILALGFIAGVWPLLQTQLINLVQNIPQFVNLLDAQLKEWGETPFLSSIIPSDSGLATNFSEYLSKGISFLTNYLSGFVSFLSQFAIVLFTFPILLYYMLKEGHRFKRSLVKLSPIRYRKEVFRAARDMDKALNDYIIGRVIVNTALGVLMFIGFLIIGLPYALLLTTIAVILNFIPLFGAIISAIPIVIIGLIESPSTGIWALVIILVAQQVQDNVISPYVFGKKLDIHPVTTILLVLGSGNWFGIIGMLVVIPVYMLIKIAWKRLYKLFLRSQWETL</sequence>
<feature type="transmembrane region" description="Helical" evidence="8">
    <location>
        <begin position="12"/>
        <end position="34"/>
    </location>
</feature>
<feature type="transmembrane region" description="Helical" evidence="8">
    <location>
        <begin position="247"/>
        <end position="277"/>
    </location>
</feature>
<dbReference type="EMBL" id="JALPRK010000029">
    <property type="protein sequence ID" value="MCK8489770.1"/>
    <property type="molecule type" value="Genomic_DNA"/>
</dbReference>
<evidence type="ECO:0000256" key="2">
    <source>
        <dbReference type="ARBA" id="ARBA00009773"/>
    </source>
</evidence>
<keyword evidence="6 8" id="KW-1133">Transmembrane helix</keyword>
<accession>A0A9X2BTS7</accession>
<comment type="similarity">
    <text evidence="2">Belongs to the autoinducer-2 exporter (AI-2E) (TC 2.A.86) family.</text>
</comment>
<feature type="transmembrane region" description="Helical" evidence="8">
    <location>
        <begin position="318"/>
        <end position="343"/>
    </location>
</feature>
<keyword evidence="10" id="KW-1185">Reference proteome</keyword>
<dbReference type="PANTHER" id="PTHR21716">
    <property type="entry name" value="TRANSMEMBRANE PROTEIN"/>
    <property type="match status" value="1"/>
</dbReference>
<dbReference type="InterPro" id="IPR002549">
    <property type="entry name" value="AI-2E-like"/>
</dbReference>
<reference evidence="9" key="1">
    <citation type="submission" date="2022-04" db="EMBL/GenBank/DDBJ databases">
        <authorList>
            <person name="Seo M.-J."/>
        </authorList>
    </citation>
    <scope>NUCLEOTIDE SEQUENCE</scope>
    <source>
        <strain evidence="9">MBLB2552</strain>
    </source>
</reference>
<evidence type="ECO:0000256" key="1">
    <source>
        <dbReference type="ARBA" id="ARBA00004651"/>
    </source>
</evidence>
<evidence type="ECO:0000256" key="7">
    <source>
        <dbReference type="ARBA" id="ARBA00023136"/>
    </source>
</evidence>
<feature type="transmembrane region" description="Helical" evidence="8">
    <location>
        <begin position="40"/>
        <end position="62"/>
    </location>
</feature>
<organism evidence="9 10">
    <name type="scientific">Paenibacillus mellifer</name>
    <dbReference type="NCBI Taxonomy" id="2937794"/>
    <lineage>
        <taxon>Bacteria</taxon>
        <taxon>Bacillati</taxon>
        <taxon>Bacillota</taxon>
        <taxon>Bacilli</taxon>
        <taxon>Bacillales</taxon>
        <taxon>Paenibacillaceae</taxon>
        <taxon>Paenibacillus</taxon>
    </lineage>
</organism>
<comment type="caution">
    <text evidence="9">The sequence shown here is derived from an EMBL/GenBank/DDBJ whole genome shotgun (WGS) entry which is preliminary data.</text>
</comment>
<evidence type="ECO:0000256" key="4">
    <source>
        <dbReference type="ARBA" id="ARBA00022475"/>
    </source>
</evidence>
<evidence type="ECO:0000256" key="5">
    <source>
        <dbReference type="ARBA" id="ARBA00022692"/>
    </source>
</evidence>
<evidence type="ECO:0000256" key="3">
    <source>
        <dbReference type="ARBA" id="ARBA00022448"/>
    </source>
</evidence>
<protein>
    <submittedName>
        <fullName evidence="9">AI-2E family transporter</fullName>
    </submittedName>
</protein>
<dbReference type="GO" id="GO:0055085">
    <property type="term" value="P:transmembrane transport"/>
    <property type="evidence" value="ECO:0007669"/>
    <property type="project" value="TreeGrafter"/>
</dbReference>
<comment type="subcellular location">
    <subcellularLocation>
        <location evidence="1">Cell membrane</location>
        <topology evidence="1">Multi-pass membrane protein</topology>
    </subcellularLocation>
</comment>
<evidence type="ECO:0000256" key="6">
    <source>
        <dbReference type="ARBA" id="ARBA00022989"/>
    </source>
</evidence>
<dbReference type="PANTHER" id="PTHR21716:SF53">
    <property type="entry name" value="PERMEASE PERM-RELATED"/>
    <property type="match status" value="1"/>
</dbReference>
<feature type="transmembrane region" description="Helical" evidence="8">
    <location>
        <begin position="157"/>
        <end position="183"/>
    </location>
</feature>
<dbReference type="Proteomes" id="UP001139534">
    <property type="component" value="Unassembled WGS sequence"/>
</dbReference>
<dbReference type="GO" id="GO:0005886">
    <property type="term" value="C:plasma membrane"/>
    <property type="evidence" value="ECO:0007669"/>
    <property type="project" value="UniProtKB-SubCell"/>
</dbReference>
<feature type="transmembrane region" description="Helical" evidence="8">
    <location>
        <begin position="74"/>
        <end position="98"/>
    </location>
</feature>
<feature type="transmembrane region" description="Helical" evidence="8">
    <location>
        <begin position="284"/>
        <end position="306"/>
    </location>
</feature>
<evidence type="ECO:0000256" key="8">
    <source>
        <dbReference type="SAM" id="Phobius"/>
    </source>
</evidence>
<dbReference type="AlphaFoldDB" id="A0A9X2BTS7"/>
<name>A0A9X2BTS7_9BACL</name>
<evidence type="ECO:0000313" key="9">
    <source>
        <dbReference type="EMBL" id="MCK8489770.1"/>
    </source>
</evidence>
<evidence type="ECO:0000313" key="10">
    <source>
        <dbReference type="Proteomes" id="UP001139534"/>
    </source>
</evidence>
<gene>
    <name evidence="9" type="ORF">M0651_21605</name>
</gene>
<keyword evidence="5 8" id="KW-0812">Transmembrane</keyword>
<proteinExistence type="inferred from homology"/>
<dbReference type="RefSeq" id="WP_248553757.1">
    <property type="nucleotide sequence ID" value="NZ_JALPRK010000029.1"/>
</dbReference>
<dbReference type="Pfam" id="PF01594">
    <property type="entry name" value="AI-2E_transport"/>
    <property type="match status" value="1"/>
</dbReference>
<keyword evidence="4" id="KW-1003">Cell membrane</keyword>
<keyword evidence="7 8" id="KW-0472">Membrane</keyword>
<feature type="transmembrane region" description="Helical" evidence="8">
    <location>
        <begin position="220"/>
        <end position="241"/>
    </location>
</feature>
<keyword evidence="3" id="KW-0813">Transport</keyword>